<keyword evidence="2" id="KW-1185">Reference proteome</keyword>
<dbReference type="EMBL" id="BOML01000053">
    <property type="protein sequence ID" value="GIE05239.1"/>
    <property type="molecule type" value="Genomic_DNA"/>
</dbReference>
<evidence type="ECO:0000313" key="2">
    <source>
        <dbReference type="Proteomes" id="UP000637628"/>
    </source>
</evidence>
<dbReference type="SUPFAM" id="SSF47598">
    <property type="entry name" value="Ribbon-helix-helix"/>
    <property type="match status" value="1"/>
</dbReference>
<evidence type="ECO:0008006" key="3">
    <source>
        <dbReference type="Google" id="ProtNLM"/>
    </source>
</evidence>
<dbReference type="RefSeq" id="WP_203732740.1">
    <property type="nucleotide sequence ID" value="NZ_BAAATX010000038.1"/>
</dbReference>
<reference evidence="1 2" key="1">
    <citation type="submission" date="2021-01" db="EMBL/GenBank/DDBJ databases">
        <title>Whole genome shotgun sequence of Actinoplanes durhamensis NBRC 14914.</title>
        <authorList>
            <person name="Komaki H."/>
            <person name="Tamura T."/>
        </authorList>
    </citation>
    <scope>NUCLEOTIDE SEQUENCE [LARGE SCALE GENOMIC DNA]</scope>
    <source>
        <strain evidence="1 2">NBRC 14914</strain>
    </source>
</reference>
<dbReference type="InterPro" id="IPR010985">
    <property type="entry name" value="Ribbon_hlx_hlx"/>
</dbReference>
<name>A0ABQ3Z615_9ACTN</name>
<proteinExistence type="predicted"/>
<organism evidence="1 2">
    <name type="scientific">Paractinoplanes durhamensis</name>
    <dbReference type="NCBI Taxonomy" id="113563"/>
    <lineage>
        <taxon>Bacteria</taxon>
        <taxon>Bacillati</taxon>
        <taxon>Actinomycetota</taxon>
        <taxon>Actinomycetes</taxon>
        <taxon>Micromonosporales</taxon>
        <taxon>Micromonosporaceae</taxon>
        <taxon>Paractinoplanes</taxon>
    </lineage>
</organism>
<protein>
    <recommendedName>
        <fullName evidence="3">Ribbon-helix-helix protein CopG domain-containing protein</fullName>
    </recommendedName>
</protein>
<dbReference type="CDD" id="cd21631">
    <property type="entry name" value="RHH_CopG_NikR-like"/>
    <property type="match status" value="1"/>
</dbReference>
<dbReference type="Proteomes" id="UP000637628">
    <property type="component" value="Unassembled WGS sequence"/>
</dbReference>
<accession>A0ABQ3Z615</accession>
<gene>
    <name evidence="1" type="ORF">Adu01nite_65890</name>
</gene>
<evidence type="ECO:0000313" key="1">
    <source>
        <dbReference type="EMBL" id="GIE05239.1"/>
    </source>
</evidence>
<comment type="caution">
    <text evidence="1">The sequence shown here is derived from an EMBL/GenBank/DDBJ whole genome shotgun (WGS) entry which is preliminary data.</text>
</comment>
<sequence>MAMTLRLPDDLDADLKKQAEYEGVSQQALIVKATREYVERYSKQRAVTEAVDRIKTQYAEALRRLGE</sequence>
<dbReference type="InterPro" id="IPR013321">
    <property type="entry name" value="Arc_rbn_hlx_hlx"/>
</dbReference>
<dbReference type="Gene3D" id="1.10.1220.10">
    <property type="entry name" value="Met repressor-like"/>
    <property type="match status" value="1"/>
</dbReference>